<feature type="region of interest" description="Disordered" evidence="1">
    <location>
        <begin position="41"/>
        <end position="60"/>
    </location>
</feature>
<keyword evidence="3" id="KW-1185">Reference proteome</keyword>
<evidence type="ECO:0000313" key="2">
    <source>
        <dbReference type="EMBL" id="KAB2026085.1"/>
    </source>
</evidence>
<proteinExistence type="predicted"/>
<evidence type="ECO:0000256" key="1">
    <source>
        <dbReference type="SAM" id="MobiDB-lite"/>
    </source>
</evidence>
<protein>
    <submittedName>
        <fullName evidence="2">Uncharacterized protein</fullName>
    </submittedName>
</protein>
<gene>
    <name evidence="2" type="ORF">ES319_D06G193900v1</name>
</gene>
<sequence length="90" mass="10051">MAVNSVQFPHSHFPSSTFHRSKSLSSCPPPFFPIRKSTFTFTSTNPPHRSTSGPPRLHPIPESEVRAVLLRLLPLYFKGEHLGAKGARNE</sequence>
<dbReference type="AlphaFoldDB" id="A0A5J5R3T1"/>
<reference evidence="2" key="1">
    <citation type="submission" date="2019-06" db="EMBL/GenBank/DDBJ databases">
        <title>WGS assembly of Gossypium barbadense.</title>
        <authorList>
            <person name="Chen Z.J."/>
            <person name="Sreedasyam A."/>
            <person name="Ando A."/>
            <person name="Song Q."/>
            <person name="De L."/>
            <person name="Hulse-Kemp A."/>
            <person name="Ding M."/>
            <person name="Ye W."/>
            <person name="Kirkbride R."/>
            <person name="Jenkins J."/>
            <person name="Plott C."/>
            <person name="Lovell J."/>
            <person name="Lin Y.-M."/>
            <person name="Vaughn R."/>
            <person name="Liu B."/>
            <person name="Li W."/>
            <person name="Simpson S."/>
            <person name="Scheffler B."/>
            <person name="Saski C."/>
            <person name="Grover C."/>
            <person name="Hu G."/>
            <person name="Conover J."/>
            <person name="Carlson J."/>
            <person name="Shu S."/>
            <person name="Boston L."/>
            <person name="Williams M."/>
            <person name="Peterson D."/>
            <person name="Mcgee K."/>
            <person name="Jones D."/>
            <person name="Wendel J."/>
            <person name="Stelly D."/>
            <person name="Grimwood J."/>
            <person name="Schmutz J."/>
        </authorList>
    </citation>
    <scope>NUCLEOTIDE SEQUENCE [LARGE SCALE GENOMIC DNA]</scope>
    <source>
        <strain evidence="2">1400233.01</strain>
    </source>
</reference>
<name>A0A5J5R3T1_GOSBA</name>
<accession>A0A5J5R3T1</accession>
<feature type="region of interest" description="Disordered" evidence="1">
    <location>
        <begin position="1"/>
        <end position="25"/>
    </location>
</feature>
<dbReference type="EMBL" id="CM018220">
    <property type="protein sequence ID" value="KAB2026085.1"/>
    <property type="molecule type" value="Genomic_DNA"/>
</dbReference>
<organism evidence="2">
    <name type="scientific">Gossypium barbadense</name>
    <name type="common">Sea Island cotton</name>
    <name type="synonym">Hibiscus barbadensis</name>
    <dbReference type="NCBI Taxonomy" id="3634"/>
    <lineage>
        <taxon>Eukaryota</taxon>
        <taxon>Viridiplantae</taxon>
        <taxon>Streptophyta</taxon>
        <taxon>Embryophyta</taxon>
        <taxon>Tracheophyta</taxon>
        <taxon>Spermatophyta</taxon>
        <taxon>Magnoliopsida</taxon>
        <taxon>eudicotyledons</taxon>
        <taxon>Gunneridae</taxon>
        <taxon>Pentapetalae</taxon>
        <taxon>rosids</taxon>
        <taxon>malvids</taxon>
        <taxon>Malvales</taxon>
        <taxon>Malvaceae</taxon>
        <taxon>Malvoideae</taxon>
        <taxon>Gossypium</taxon>
    </lineage>
</organism>
<dbReference type="Proteomes" id="UP000327439">
    <property type="component" value="Chromosome D06"/>
</dbReference>
<dbReference type="EMBL" id="CM018220">
    <property type="protein sequence ID" value="KAB2026086.1"/>
    <property type="molecule type" value="Genomic_DNA"/>
</dbReference>
<reference evidence="3" key="2">
    <citation type="journal article" date="2020" name="Nat. Genet.">
        <title>Genomic diversifications of five Gossypium allopolyploid species and their impact on cotton improvement.</title>
        <authorList>
            <person name="Chen Z.J."/>
            <person name="Sreedasyam A."/>
            <person name="Ando A."/>
            <person name="Song Q."/>
            <person name="De Santiago L.M."/>
            <person name="Hulse-Kemp A.M."/>
            <person name="Ding M."/>
            <person name="Ye W."/>
            <person name="Kirkbride R.C."/>
            <person name="Jenkins J."/>
            <person name="Plott C."/>
            <person name="Lovell J."/>
            <person name="Lin Y.M."/>
            <person name="Vaughn R."/>
            <person name="Liu B."/>
            <person name="Simpson S."/>
            <person name="Scheffler B.E."/>
            <person name="Wen L."/>
            <person name="Saski C.A."/>
            <person name="Grover C.E."/>
            <person name="Hu G."/>
            <person name="Conover J.L."/>
            <person name="Carlson J.W."/>
            <person name="Shu S."/>
            <person name="Boston L.B."/>
            <person name="Williams M."/>
            <person name="Peterson D.G."/>
            <person name="McGee K."/>
            <person name="Jones D.C."/>
            <person name="Wendel J.F."/>
            <person name="Stelly D.M."/>
            <person name="Grimwood J."/>
            <person name="Schmutz J."/>
        </authorList>
    </citation>
    <scope>NUCLEOTIDE SEQUENCE [LARGE SCALE GENOMIC DNA]</scope>
    <source>
        <strain evidence="3">cv. 3-79</strain>
    </source>
</reference>
<dbReference type="EMBL" id="CM018220">
    <property type="protein sequence ID" value="KAB2026084.1"/>
    <property type="molecule type" value="Genomic_DNA"/>
</dbReference>
<evidence type="ECO:0000313" key="3">
    <source>
        <dbReference type="Proteomes" id="UP000327439"/>
    </source>
</evidence>
<feature type="compositionally biased region" description="Polar residues" evidence="1">
    <location>
        <begin position="41"/>
        <end position="53"/>
    </location>
</feature>